<gene>
    <name evidence="4" type="ORF">UO65_4075</name>
</gene>
<evidence type="ECO:0000313" key="5">
    <source>
        <dbReference type="Proteomes" id="UP000019277"/>
    </source>
</evidence>
<dbReference type="AlphaFoldDB" id="W7IW39"/>
<dbReference type="EMBL" id="AYXG01000148">
    <property type="protein sequence ID" value="EWC60651.1"/>
    <property type="molecule type" value="Genomic_DNA"/>
</dbReference>
<dbReference type="PROSITE" id="PS00012">
    <property type="entry name" value="PHOSPHOPANTETHEINE"/>
    <property type="match status" value="1"/>
</dbReference>
<keyword evidence="5" id="KW-1185">Reference proteome</keyword>
<dbReference type="SUPFAM" id="SSF47336">
    <property type="entry name" value="ACP-like"/>
    <property type="match status" value="1"/>
</dbReference>
<feature type="domain" description="Carrier" evidence="3">
    <location>
        <begin position="3"/>
        <end position="81"/>
    </location>
</feature>
<reference evidence="4 5" key="1">
    <citation type="journal article" date="2014" name="Genome Announc.">
        <title>Draft Genome Sequence of the Antitrypanosomally Active Sponge-Associated Bacterium Actinokineospora sp. Strain EG49.</title>
        <authorList>
            <person name="Harjes J."/>
            <person name="Ryu T."/>
            <person name="Abdelmohsen U.R."/>
            <person name="Moitinho-Silva L."/>
            <person name="Horn H."/>
            <person name="Ravasi T."/>
            <person name="Hentschel U."/>
        </authorList>
    </citation>
    <scope>NUCLEOTIDE SEQUENCE [LARGE SCALE GENOMIC DNA]</scope>
    <source>
        <strain evidence="4 5">EG49</strain>
    </source>
</reference>
<dbReference type="SMART" id="SM00823">
    <property type="entry name" value="PKS_PP"/>
    <property type="match status" value="1"/>
</dbReference>
<organism evidence="4 5">
    <name type="scientific">Actinokineospora spheciospongiae</name>
    <dbReference type="NCBI Taxonomy" id="909613"/>
    <lineage>
        <taxon>Bacteria</taxon>
        <taxon>Bacillati</taxon>
        <taxon>Actinomycetota</taxon>
        <taxon>Actinomycetes</taxon>
        <taxon>Pseudonocardiales</taxon>
        <taxon>Pseudonocardiaceae</taxon>
        <taxon>Actinokineospora</taxon>
    </lineage>
</organism>
<dbReference type="GO" id="GO:0031177">
    <property type="term" value="F:phosphopantetheine binding"/>
    <property type="evidence" value="ECO:0007669"/>
    <property type="project" value="InterPro"/>
</dbReference>
<dbReference type="InterPro" id="IPR009081">
    <property type="entry name" value="PP-bd_ACP"/>
</dbReference>
<evidence type="ECO:0000256" key="1">
    <source>
        <dbReference type="ARBA" id="ARBA00022450"/>
    </source>
</evidence>
<dbReference type="PROSITE" id="PS50075">
    <property type="entry name" value="CARRIER"/>
    <property type="match status" value="1"/>
</dbReference>
<accession>A0A8E2X1F3</accession>
<keyword evidence="2" id="KW-0597">Phosphoprotein</keyword>
<comment type="caution">
    <text evidence="4">The sequence shown here is derived from an EMBL/GenBank/DDBJ whole genome shotgun (WGS) entry which is preliminary data.</text>
</comment>
<dbReference type="STRING" id="909613.UO65_4075"/>
<dbReference type="InterPro" id="IPR036736">
    <property type="entry name" value="ACP-like_sf"/>
</dbReference>
<proteinExistence type="predicted"/>
<evidence type="ECO:0000313" key="4">
    <source>
        <dbReference type="EMBL" id="EWC60651.1"/>
    </source>
</evidence>
<dbReference type="InterPro" id="IPR006162">
    <property type="entry name" value="Ppantetheine_attach_site"/>
</dbReference>
<dbReference type="InterPro" id="IPR020806">
    <property type="entry name" value="PKS_PP-bd"/>
</dbReference>
<evidence type="ECO:0000256" key="2">
    <source>
        <dbReference type="ARBA" id="ARBA00022553"/>
    </source>
</evidence>
<protein>
    <submittedName>
        <fullName evidence="4">Acyl carrier protein</fullName>
    </submittedName>
</protein>
<evidence type="ECO:0000259" key="3">
    <source>
        <dbReference type="PROSITE" id="PS50075"/>
    </source>
</evidence>
<dbReference type="Gene3D" id="1.10.1200.10">
    <property type="entry name" value="ACP-like"/>
    <property type="match status" value="1"/>
</dbReference>
<dbReference type="OrthoDB" id="3537906at2"/>
<accession>W7IW39</accession>
<dbReference type="eggNOG" id="COG0236">
    <property type="taxonomic scope" value="Bacteria"/>
</dbReference>
<dbReference type="Proteomes" id="UP000019277">
    <property type="component" value="Unassembled WGS sequence"/>
</dbReference>
<keyword evidence="1" id="KW-0596">Phosphopantetheine</keyword>
<dbReference type="PATRIC" id="fig|909613.9.peg.4076"/>
<sequence length="85" mass="9651">MSRMTIDDLRRVLVECAGEADGEALTADRQDRDFEEFGYDSLALMETAARIEAEYGVRVPEERMAELRTPREVLDLVNDALVRTS</sequence>
<name>W7IW39_9PSEU</name>
<dbReference type="Pfam" id="PF00550">
    <property type="entry name" value="PP-binding"/>
    <property type="match status" value="1"/>
</dbReference>
<dbReference type="RefSeq" id="WP_035284847.1">
    <property type="nucleotide sequence ID" value="NZ_AYXG01000148.1"/>
</dbReference>